<feature type="domain" description="NAC" evidence="7">
    <location>
        <begin position="9"/>
        <end position="161"/>
    </location>
</feature>
<keyword evidence="2" id="KW-0805">Transcription regulation</keyword>
<comment type="caution">
    <text evidence="8">The sequence shown here is derived from an EMBL/GenBank/DDBJ whole genome shotgun (WGS) entry which is preliminary data.</text>
</comment>
<keyword evidence="4" id="KW-0804">Transcription</keyword>
<evidence type="ECO:0000256" key="6">
    <source>
        <dbReference type="SAM" id="MobiDB-lite"/>
    </source>
</evidence>
<dbReference type="AlphaFoldDB" id="A0A2G9FZL2"/>
<dbReference type="PROSITE" id="PS51005">
    <property type="entry name" value="NAC"/>
    <property type="match status" value="1"/>
</dbReference>
<dbReference type="STRING" id="429701.A0A2G9FZL2"/>
<dbReference type="InterPro" id="IPR003441">
    <property type="entry name" value="NAC-dom"/>
</dbReference>
<evidence type="ECO:0000259" key="7">
    <source>
        <dbReference type="PROSITE" id="PS51005"/>
    </source>
</evidence>
<evidence type="ECO:0000256" key="1">
    <source>
        <dbReference type="ARBA" id="ARBA00004123"/>
    </source>
</evidence>
<dbReference type="Pfam" id="PF02365">
    <property type="entry name" value="NAM"/>
    <property type="match status" value="1"/>
</dbReference>
<keyword evidence="3" id="KW-0238">DNA-binding</keyword>
<proteinExistence type="predicted"/>
<organism evidence="8 9">
    <name type="scientific">Handroanthus impetiginosus</name>
    <dbReference type="NCBI Taxonomy" id="429701"/>
    <lineage>
        <taxon>Eukaryota</taxon>
        <taxon>Viridiplantae</taxon>
        <taxon>Streptophyta</taxon>
        <taxon>Embryophyta</taxon>
        <taxon>Tracheophyta</taxon>
        <taxon>Spermatophyta</taxon>
        <taxon>Magnoliopsida</taxon>
        <taxon>eudicotyledons</taxon>
        <taxon>Gunneridae</taxon>
        <taxon>Pentapetalae</taxon>
        <taxon>asterids</taxon>
        <taxon>lamiids</taxon>
        <taxon>Lamiales</taxon>
        <taxon>Bignoniaceae</taxon>
        <taxon>Crescentiina</taxon>
        <taxon>Tabebuia alliance</taxon>
        <taxon>Handroanthus</taxon>
    </lineage>
</organism>
<dbReference type="OrthoDB" id="1921961at2759"/>
<protein>
    <recommendedName>
        <fullName evidence="7">NAC domain-containing protein</fullName>
    </recommendedName>
</protein>
<dbReference type="SUPFAM" id="SSF101941">
    <property type="entry name" value="NAC domain"/>
    <property type="match status" value="1"/>
</dbReference>
<dbReference type="PANTHER" id="PTHR31719">
    <property type="entry name" value="NAC TRANSCRIPTION FACTOR 56"/>
    <property type="match status" value="1"/>
</dbReference>
<dbReference type="PANTHER" id="PTHR31719:SF127">
    <property type="entry name" value="NAC TRANSCRIPTION FACTOR 29"/>
    <property type="match status" value="1"/>
</dbReference>
<comment type="subcellular location">
    <subcellularLocation>
        <location evidence="1">Nucleus</location>
    </subcellularLocation>
</comment>
<dbReference type="GO" id="GO:0005634">
    <property type="term" value="C:nucleus"/>
    <property type="evidence" value="ECO:0007669"/>
    <property type="project" value="UniProtKB-SubCell"/>
</dbReference>
<dbReference type="GO" id="GO:0010150">
    <property type="term" value="P:leaf senescence"/>
    <property type="evidence" value="ECO:0007669"/>
    <property type="project" value="UniProtKB-ARBA"/>
</dbReference>
<keyword evidence="9" id="KW-1185">Reference proteome</keyword>
<dbReference type="Gene3D" id="2.170.150.80">
    <property type="entry name" value="NAC domain"/>
    <property type="match status" value="1"/>
</dbReference>
<dbReference type="FunFam" id="2.170.150.80:FF:000004">
    <property type="entry name" value="NAC transcription factor"/>
    <property type="match status" value="1"/>
</dbReference>
<name>A0A2G9FZL2_9LAMI</name>
<evidence type="ECO:0000256" key="5">
    <source>
        <dbReference type="ARBA" id="ARBA00023242"/>
    </source>
</evidence>
<evidence type="ECO:0000313" key="8">
    <source>
        <dbReference type="EMBL" id="PIM98513.1"/>
    </source>
</evidence>
<accession>A0A2G9FZL2</accession>
<dbReference type="Proteomes" id="UP000231279">
    <property type="component" value="Unassembled WGS sequence"/>
</dbReference>
<dbReference type="GO" id="GO:0043565">
    <property type="term" value="F:sequence-specific DNA binding"/>
    <property type="evidence" value="ECO:0007669"/>
    <property type="project" value="UniProtKB-ARBA"/>
</dbReference>
<dbReference type="GO" id="GO:0006355">
    <property type="term" value="P:regulation of DNA-templated transcription"/>
    <property type="evidence" value="ECO:0007669"/>
    <property type="project" value="InterPro"/>
</dbReference>
<evidence type="ECO:0000256" key="3">
    <source>
        <dbReference type="ARBA" id="ARBA00023125"/>
    </source>
</evidence>
<keyword evidence="5" id="KW-0539">Nucleus</keyword>
<evidence type="ECO:0000256" key="2">
    <source>
        <dbReference type="ARBA" id="ARBA00023015"/>
    </source>
</evidence>
<evidence type="ECO:0000313" key="9">
    <source>
        <dbReference type="Proteomes" id="UP000231279"/>
    </source>
</evidence>
<dbReference type="EMBL" id="NKXS01008346">
    <property type="protein sequence ID" value="PIM98513.1"/>
    <property type="molecule type" value="Genomic_DNA"/>
</dbReference>
<dbReference type="InterPro" id="IPR036093">
    <property type="entry name" value="NAC_dom_sf"/>
</dbReference>
<gene>
    <name evidence="8" type="ORF">CDL12_29009</name>
</gene>
<sequence length="297" mass="33851">MVGRNSPGLPPGFRFHPTDEELIMHYLRNQATSRPCPVAIIPEVDIYKFDPWELPEKAEVGENEWYFFTPRDRKYPNGVRPNRAAVSGYWKATGTDKAIYSGSKYVGVKKALVFYKGRPPKGLKTDWIMHEYRLSETRSQPYKQSGSMRLDDWVLCRIYKKKNLGRTYTHHDQQRVVEDSFAQIVTNDHATSDQPQPHKFPRPSSLTHLWDFDNIASISQLLLNDTSSYNIFSFNYINQETTTTTTTNSGSFSASGSGSGGDVAGRHQLGHVQQPCTDSRKSQVNQTIFVNPAYEMQ</sequence>
<feature type="region of interest" description="Disordered" evidence="6">
    <location>
        <begin position="245"/>
        <end position="267"/>
    </location>
</feature>
<reference evidence="9" key="1">
    <citation type="journal article" date="2018" name="Gigascience">
        <title>Genome assembly of the Pink Ipe (Handroanthus impetiginosus, Bignoniaceae), a highly valued, ecologically keystone Neotropical timber forest tree.</title>
        <authorList>
            <person name="Silva-Junior O.B."/>
            <person name="Grattapaglia D."/>
            <person name="Novaes E."/>
            <person name="Collevatti R.G."/>
        </authorList>
    </citation>
    <scope>NUCLEOTIDE SEQUENCE [LARGE SCALE GENOMIC DNA]</scope>
    <source>
        <strain evidence="9">cv. UFG-1</strain>
    </source>
</reference>
<feature type="compositionally biased region" description="Low complexity" evidence="6">
    <location>
        <begin position="245"/>
        <end position="256"/>
    </location>
</feature>
<evidence type="ECO:0000256" key="4">
    <source>
        <dbReference type="ARBA" id="ARBA00023163"/>
    </source>
</evidence>